<dbReference type="EMBL" id="JAWDGP010004358">
    <property type="protein sequence ID" value="KAK3765035.1"/>
    <property type="molecule type" value="Genomic_DNA"/>
</dbReference>
<keyword evidence="3" id="KW-1185">Reference proteome</keyword>
<name>A0AAE0Z970_9GAST</name>
<gene>
    <name evidence="2" type="ORF">RRG08_023554</name>
</gene>
<evidence type="ECO:0000313" key="3">
    <source>
        <dbReference type="Proteomes" id="UP001283361"/>
    </source>
</evidence>
<feature type="region of interest" description="Disordered" evidence="1">
    <location>
        <begin position="49"/>
        <end position="83"/>
    </location>
</feature>
<comment type="caution">
    <text evidence="2">The sequence shown here is derived from an EMBL/GenBank/DDBJ whole genome shotgun (WGS) entry which is preliminary data.</text>
</comment>
<proteinExistence type="predicted"/>
<dbReference type="AlphaFoldDB" id="A0AAE0Z970"/>
<evidence type="ECO:0000256" key="1">
    <source>
        <dbReference type="SAM" id="MobiDB-lite"/>
    </source>
</evidence>
<feature type="compositionally biased region" description="Basic and acidic residues" evidence="1">
    <location>
        <begin position="60"/>
        <end position="83"/>
    </location>
</feature>
<dbReference type="Proteomes" id="UP001283361">
    <property type="component" value="Unassembled WGS sequence"/>
</dbReference>
<protein>
    <submittedName>
        <fullName evidence="2">Uncharacterized protein</fullName>
    </submittedName>
</protein>
<reference evidence="2" key="1">
    <citation type="journal article" date="2023" name="G3 (Bethesda)">
        <title>A reference genome for the long-term kleptoplast-retaining sea slug Elysia crispata morphotype clarki.</title>
        <authorList>
            <person name="Eastman K.E."/>
            <person name="Pendleton A.L."/>
            <person name="Shaikh M.A."/>
            <person name="Suttiyut T."/>
            <person name="Ogas R."/>
            <person name="Tomko P."/>
            <person name="Gavelis G."/>
            <person name="Widhalm J.R."/>
            <person name="Wisecaver J.H."/>
        </authorList>
    </citation>
    <scope>NUCLEOTIDE SEQUENCE</scope>
    <source>
        <strain evidence="2">ECLA1</strain>
    </source>
</reference>
<organism evidence="2 3">
    <name type="scientific">Elysia crispata</name>
    <name type="common">lettuce slug</name>
    <dbReference type="NCBI Taxonomy" id="231223"/>
    <lineage>
        <taxon>Eukaryota</taxon>
        <taxon>Metazoa</taxon>
        <taxon>Spiralia</taxon>
        <taxon>Lophotrochozoa</taxon>
        <taxon>Mollusca</taxon>
        <taxon>Gastropoda</taxon>
        <taxon>Heterobranchia</taxon>
        <taxon>Euthyneura</taxon>
        <taxon>Panpulmonata</taxon>
        <taxon>Sacoglossa</taxon>
        <taxon>Placobranchoidea</taxon>
        <taxon>Plakobranchidae</taxon>
        <taxon>Elysia</taxon>
    </lineage>
</organism>
<accession>A0AAE0Z970</accession>
<sequence>MNRFFSLRIPQLYITTTSHFESCYGKVKILLQNDKSLRSPRVLAKLEKERQYRTQPENSRCQEKHSDHVAGRSSLERKAGRERNIPEEAENGIVDKAIAAANAGFPLTKSQFLQKIGVTVRKLGLKTQFKDGQPGKDYWYSLVKKRLDLAIRKPQKCASNRLSMMTRPVVNRYFDQLGS</sequence>
<evidence type="ECO:0000313" key="2">
    <source>
        <dbReference type="EMBL" id="KAK3765035.1"/>
    </source>
</evidence>